<keyword evidence="1 3" id="KW-0378">Hydrolase</keyword>
<evidence type="ECO:0000256" key="1">
    <source>
        <dbReference type="ARBA" id="ARBA00022801"/>
    </source>
</evidence>
<accession>A0A7C9HJG6</accession>
<dbReference type="PANTHER" id="PTHR43674">
    <property type="entry name" value="NITRILASE C965.09-RELATED"/>
    <property type="match status" value="1"/>
</dbReference>
<dbReference type="AlphaFoldDB" id="A0A7C9HJG6"/>
<dbReference type="Proteomes" id="UP000480122">
    <property type="component" value="Unassembled WGS sequence"/>
</dbReference>
<evidence type="ECO:0000313" key="3">
    <source>
        <dbReference type="EMBL" id="MUN08587.1"/>
    </source>
</evidence>
<dbReference type="PANTHER" id="PTHR43674:SF2">
    <property type="entry name" value="BETA-UREIDOPROPIONASE"/>
    <property type="match status" value="1"/>
</dbReference>
<dbReference type="OrthoDB" id="9811121at2"/>
<name>A0A7C9HJG6_9MICO</name>
<sequence>MPRTLRIAAQQSAPVPIGTDRSSFADEVVALSGRADLVVYPELHLFGSETWPDTERTERLRASAVPIDSELVQSLGDLARRAGVWLIPGSICERGEQGELFNTALVFSPDGDLVARYRKVFPWRPFEPYDPGDRFVTVDLDGLGRIGLSICYDAWFPEVSRHLAWMGAEVVVNIVKTTTPDRAQELVLARANSIVNQTFTLSVNCAGPIGRGLSLVVDPDGEVLDASDDGDPVTLVTDLDLDRIAEVREHGTAGTNRMWSQFRPADAPIELPLYAGRIDPERWHPAATGATPLAGITRTRTANPTR</sequence>
<evidence type="ECO:0000313" key="4">
    <source>
        <dbReference type="Proteomes" id="UP000480122"/>
    </source>
</evidence>
<dbReference type="EMBL" id="WODA01000025">
    <property type="protein sequence ID" value="MUN08587.1"/>
    <property type="molecule type" value="Genomic_DNA"/>
</dbReference>
<dbReference type="GO" id="GO:0016811">
    <property type="term" value="F:hydrolase activity, acting on carbon-nitrogen (but not peptide) bonds, in linear amides"/>
    <property type="evidence" value="ECO:0007669"/>
    <property type="project" value="UniProtKB-ARBA"/>
</dbReference>
<proteinExistence type="predicted"/>
<gene>
    <name evidence="3" type="ORF">GLX25_15870</name>
</gene>
<dbReference type="InterPro" id="IPR003010">
    <property type="entry name" value="C-N_Hydrolase"/>
</dbReference>
<protein>
    <submittedName>
        <fullName evidence="3">Carbon-nitrogen hydrolase family protein</fullName>
    </submittedName>
</protein>
<dbReference type="PROSITE" id="PS50263">
    <property type="entry name" value="CN_HYDROLASE"/>
    <property type="match status" value="1"/>
</dbReference>
<keyword evidence="4" id="KW-1185">Reference proteome</keyword>
<dbReference type="InterPro" id="IPR036526">
    <property type="entry name" value="C-N_Hydrolase_sf"/>
</dbReference>
<reference evidence="3 4" key="1">
    <citation type="submission" date="2019-11" db="EMBL/GenBank/DDBJ databases">
        <title>Agromyces kandeliae sp. nov., isolated from mangrove soil.</title>
        <authorList>
            <person name="Wang R."/>
        </authorList>
    </citation>
    <scope>NUCLEOTIDE SEQUENCE [LARGE SCALE GENOMIC DNA]</scope>
    <source>
        <strain evidence="3 4">JCM 11431</strain>
    </source>
</reference>
<comment type="caution">
    <text evidence="3">The sequence shown here is derived from an EMBL/GenBank/DDBJ whole genome shotgun (WGS) entry which is preliminary data.</text>
</comment>
<dbReference type="RefSeq" id="WP_155843464.1">
    <property type="nucleotide sequence ID" value="NZ_BAAAIA010000008.1"/>
</dbReference>
<dbReference type="CDD" id="cd07197">
    <property type="entry name" value="nitrilase"/>
    <property type="match status" value="1"/>
</dbReference>
<dbReference type="SUPFAM" id="SSF56317">
    <property type="entry name" value="Carbon-nitrogen hydrolase"/>
    <property type="match status" value="1"/>
</dbReference>
<dbReference type="Pfam" id="PF00795">
    <property type="entry name" value="CN_hydrolase"/>
    <property type="match status" value="1"/>
</dbReference>
<organism evidence="3 4">
    <name type="scientific">Agromyces luteolus</name>
    <dbReference type="NCBI Taxonomy" id="88373"/>
    <lineage>
        <taxon>Bacteria</taxon>
        <taxon>Bacillati</taxon>
        <taxon>Actinomycetota</taxon>
        <taxon>Actinomycetes</taxon>
        <taxon>Micrococcales</taxon>
        <taxon>Microbacteriaceae</taxon>
        <taxon>Agromyces</taxon>
    </lineage>
</organism>
<dbReference type="Gene3D" id="3.60.110.10">
    <property type="entry name" value="Carbon-nitrogen hydrolase"/>
    <property type="match status" value="1"/>
</dbReference>
<evidence type="ECO:0000259" key="2">
    <source>
        <dbReference type="PROSITE" id="PS50263"/>
    </source>
</evidence>
<feature type="domain" description="CN hydrolase" evidence="2">
    <location>
        <begin position="5"/>
        <end position="241"/>
    </location>
</feature>
<dbReference type="InterPro" id="IPR050345">
    <property type="entry name" value="Aliph_Amidase/BUP"/>
</dbReference>